<name>A0A0G4HLK7_9ALVE</name>
<organism evidence="9">
    <name type="scientific">Chromera velia CCMP2878</name>
    <dbReference type="NCBI Taxonomy" id="1169474"/>
    <lineage>
        <taxon>Eukaryota</taxon>
        <taxon>Sar</taxon>
        <taxon>Alveolata</taxon>
        <taxon>Colpodellida</taxon>
        <taxon>Chromeraceae</taxon>
        <taxon>Chromera</taxon>
    </lineage>
</organism>
<dbReference type="FunFam" id="2.160.10.10:FF:000002">
    <property type="entry name" value="Serine acetyltransferase"/>
    <property type="match status" value="1"/>
</dbReference>
<dbReference type="EMBL" id="CDMZ01003076">
    <property type="protein sequence ID" value="CEM45014.1"/>
    <property type="molecule type" value="Genomic_DNA"/>
</dbReference>
<keyword evidence="6" id="KW-0012">Acyltransferase</keyword>
<dbReference type="EC" id="2.3.1.30" evidence="3"/>
<dbReference type="InterPro" id="IPR005881">
    <property type="entry name" value="Ser_O-AcTrfase"/>
</dbReference>
<evidence type="ECO:0000256" key="5">
    <source>
        <dbReference type="ARBA" id="ARBA00022679"/>
    </source>
</evidence>
<dbReference type="NCBIfam" id="NF041874">
    <property type="entry name" value="EPS_EpsC"/>
    <property type="match status" value="1"/>
</dbReference>
<evidence type="ECO:0000256" key="3">
    <source>
        <dbReference type="ARBA" id="ARBA00013266"/>
    </source>
</evidence>
<dbReference type="InterPro" id="IPR042122">
    <property type="entry name" value="Ser_AcTrfase_N_sf"/>
</dbReference>
<evidence type="ECO:0000256" key="1">
    <source>
        <dbReference type="ARBA" id="ARBA00004876"/>
    </source>
</evidence>
<protein>
    <recommendedName>
        <fullName evidence="3">serine O-acetyltransferase</fullName>
        <ecNumber evidence="3">2.3.1.30</ecNumber>
    </recommendedName>
</protein>
<dbReference type="Gene3D" id="1.10.3130.10">
    <property type="entry name" value="serine acetyltransferase, domain 1"/>
    <property type="match status" value="1"/>
</dbReference>
<evidence type="ECO:0000256" key="4">
    <source>
        <dbReference type="ARBA" id="ARBA00022605"/>
    </source>
</evidence>
<evidence type="ECO:0000313" key="9">
    <source>
        <dbReference type="EMBL" id="CEM45014.1"/>
    </source>
</evidence>
<keyword evidence="7" id="KW-0812">Transmembrane</keyword>
<evidence type="ECO:0000259" key="8">
    <source>
        <dbReference type="SMART" id="SM00971"/>
    </source>
</evidence>
<proteinExistence type="inferred from homology"/>
<dbReference type="InterPro" id="IPR045304">
    <property type="entry name" value="LbH_SAT"/>
</dbReference>
<dbReference type="InterPro" id="IPR011004">
    <property type="entry name" value="Trimer_LpxA-like_sf"/>
</dbReference>
<dbReference type="InterPro" id="IPR053376">
    <property type="entry name" value="Serine_acetyltransferase"/>
</dbReference>
<dbReference type="GO" id="GO:0006535">
    <property type="term" value="P:cysteine biosynthetic process from serine"/>
    <property type="evidence" value="ECO:0007669"/>
    <property type="project" value="InterPro"/>
</dbReference>
<comment type="similarity">
    <text evidence="2">Belongs to the transferase hexapeptide repeat family.</text>
</comment>
<feature type="domain" description="Serine acetyltransferase N-terminal" evidence="8">
    <location>
        <begin position="51"/>
        <end position="161"/>
    </location>
</feature>
<keyword evidence="7" id="KW-1133">Transmembrane helix</keyword>
<accession>A0A0G4HLK7</accession>
<dbReference type="CDD" id="cd03354">
    <property type="entry name" value="LbH_SAT"/>
    <property type="match status" value="1"/>
</dbReference>
<dbReference type="GO" id="GO:0009001">
    <property type="term" value="F:serine O-acetyltransferase activity"/>
    <property type="evidence" value="ECO:0007669"/>
    <property type="project" value="UniProtKB-EC"/>
</dbReference>
<evidence type="ECO:0000256" key="6">
    <source>
        <dbReference type="ARBA" id="ARBA00023315"/>
    </source>
</evidence>
<dbReference type="AlphaFoldDB" id="A0A0G4HLK7"/>
<gene>
    <name evidence="9" type="ORF">Cvel_7369</name>
</gene>
<keyword evidence="4" id="KW-0028">Amino-acid biosynthesis</keyword>
<dbReference type="VEuPathDB" id="CryptoDB:Cvel_7369"/>
<sequence>MDSGVSRFRFGSGSLVALAAVGFLSVGIHACLPALIKGKWKWKRRNETDELLQAVVREAEDAMKAQPLLRKLFAPLTEAASFEEAVALAVSRRLANGSVSVNGLFQTCAAAFSDPSPQSEERPSVGECLRRDVAAVIERDPACNTSVEVLLFYKGFAALAAHRVAHWAWAVGDTHLALWLQSRVSEVWSLDIHPAARIGAGVMFDHGTGIVIGETATIGEGCTLLHGVTLGATGKDKGDRHPKVGKFVLIGAGASILGKIHINDCAKIGSGSIVLRHVPAGATAVGIPAKIVGRATERKPSLHNDLALHDVTLIAPGPQDRRLPPDCDFRCVWREIVSNAAPLAKHIGIFDFRAALRKFSMEDNDIANLFFQLDTDNDGLVAAWTLSGKTRNRLAHVYNGNITNFQSAEEKLRRRNPNYVLKDLPGTCEDPLWSQFASGADLDIFELSALKNERCREAKSNRGEHLLNTCLACSSSALKAILEIIASCAMILAFVREEVVYGIREDASPHFTTWETNVPILWSSKKG</sequence>
<dbReference type="SMART" id="SM00971">
    <property type="entry name" value="SATase_N"/>
    <property type="match status" value="1"/>
</dbReference>
<dbReference type="SUPFAM" id="SSF51161">
    <property type="entry name" value="Trimeric LpxA-like enzymes"/>
    <property type="match status" value="1"/>
</dbReference>
<keyword evidence="5" id="KW-0808">Transferase</keyword>
<comment type="pathway">
    <text evidence="1">Amino-acid biosynthesis; L-cysteine biosynthesis; L-cysteine from L-serine: step 1/2.</text>
</comment>
<reference evidence="9" key="1">
    <citation type="submission" date="2014-11" db="EMBL/GenBank/DDBJ databases">
        <authorList>
            <person name="Otto D Thomas"/>
            <person name="Naeem Raeece"/>
        </authorList>
    </citation>
    <scope>NUCLEOTIDE SEQUENCE</scope>
</reference>
<dbReference type="NCBIfam" id="TIGR01172">
    <property type="entry name" value="cysE"/>
    <property type="match status" value="1"/>
</dbReference>
<dbReference type="GO" id="GO:0005737">
    <property type="term" value="C:cytoplasm"/>
    <property type="evidence" value="ECO:0007669"/>
    <property type="project" value="InterPro"/>
</dbReference>
<keyword evidence="7" id="KW-0472">Membrane</keyword>
<evidence type="ECO:0000256" key="2">
    <source>
        <dbReference type="ARBA" id="ARBA00007274"/>
    </source>
</evidence>
<dbReference type="Pfam" id="PF06426">
    <property type="entry name" value="SATase_N"/>
    <property type="match status" value="1"/>
</dbReference>
<evidence type="ECO:0000256" key="7">
    <source>
        <dbReference type="SAM" id="Phobius"/>
    </source>
</evidence>
<dbReference type="InterPro" id="IPR010493">
    <property type="entry name" value="Ser_AcTrfase_N"/>
</dbReference>
<feature type="transmembrane region" description="Helical" evidence="7">
    <location>
        <begin position="15"/>
        <end position="36"/>
    </location>
</feature>
<dbReference type="UniPathway" id="UPA00136">
    <property type="reaction ID" value="UER00199"/>
</dbReference>
<dbReference type="Gene3D" id="2.160.10.10">
    <property type="entry name" value="Hexapeptide repeat proteins"/>
    <property type="match status" value="1"/>
</dbReference>
<dbReference type="PANTHER" id="PTHR42811">
    <property type="entry name" value="SERINE ACETYLTRANSFERASE"/>
    <property type="match status" value="1"/>
</dbReference>